<evidence type="ECO:0000256" key="6">
    <source>
        <dbReference type="ARBA" id="ARBA00022989"/>
    </source>
</evidence>
<dbReference type="EMBL" id="JALD01000010">
    <property type="protein sequence ID" value="EUD12652.1"/>
    <property type="molecule type" value="Genomic_DNA"/>
</dbReference>
<feature type="transmembrane region" description="Helical" evidence="8">
    <location>
        <begin position="175"/>
        <end position="194"/>
    </location>
</feature>
<dbReference type="GO" id="GO:0005886">
    <property type="term" value="C:plasma membrane"/>
    <property type="evidence" value="ECO:0007669"/>
    <property type="project" value="UniProtKB-SubCell"/>
</dbReference>
<sequence>MKWKYRIGAAAGNALEYYDIAIFAAISVYLSTELEKLGYSQSTIMVWGIFALRFLIRPIGGVVIGRYADIAGKKAALVLTSFITGVATLCMALLPIQLLGIYTPIAILILQLALAFSFGGEYPSVVTYLFSDTKNNEQARIAALISGSVVAGVILSVGLVVFLQKVLDKETMHSIGWRIPLFVGLLNIGISFWFRARLPEKQENKAERRTFNWQGIVYLFLLTAPASVAFYSQNLSGTIIVNHLKHDVLKDVFPLISSGLLLVLIILTCWLTTKCSTPSKVYRMGVTALVLLSVPVYFTLQLDSLMLVGLAQLVIAGCSAMILANLPAVLASAVHGNTAMLGAGYNGASVCIGGITPLAITYLSDFHLGYAGCFIAFCGTLFFLIRWLPKSKALEFN</sequence>
<dbReference type="InterPro" id="IPR011701">
    <property type="entry name" value="MFS"/>
</dbReference>
<feature type="transmembrane region" description="Helical" evidence="8">
    <location>
        <begin position="343"/>
        <end position="363"/>
    </location>
</feature>
<comment type="caution">
    <text evidence="10">The sequence shown here is derived from an EMBL/GenBank/DDBJ whole genome shotgun (WGS) entry which is preliminary data.</text>
</comment>
<comment type="subcellular location">
    <subcellularLocation>
        <location evidence="1">Cell membrane</location>
        <topology evidence="1">Multi-pass membrane protein</topology>
    </subcellularLocation>
</comment>
<dbReference type="InterPro" id="IPR051084">
    <property type="entry name" value="H+-coupled_symporters"/>
</dbReference>
<feature type="domain" description="Major facilitator superfamily (MFS) profile" evidence="9">
    <location>
        <begin position="5"/>
        <end position="397"/>
    </location>
</feature>
<organism evidence="10 11">
    <name type="scientific">Providencia alcalifaciens 205/92</name>
    <dbReference type="NCBI Taxonomy" id="1256988"/>
    <lineage>
        <taxon>Bacteria</taxon>
        <taxon>Pseudomonadati</taxon>
        <taxon>Pseudomonadota</taxon>
        <taxon>Gammaproteobacteria</taxon>
        <taxon>Enterobacterales</taxon>
        <taxon>Morganellaceae</taxon>
        <taxon>Providencia</taxon>
    </lineage>
</organism>
<evidence type="ECO:0000256" key="1">
    <source>
        <dbReference type="ARBA" id="ARBA00004651"/>
    </source>
</evidence>
<proteinExistence type="predicted"/>
<evidence type="ECO:0000256" key="2">
    <source>
        <dbReference type="ARBA" id="ARBA00022448"/>
    </source>
</evidence>
<feature type="transmembrane region" description="Helical" evidence="8">
    <location>
        <begin position="141"/>
        <end position="163"/>
    </location>
</feature>
<dbReference type="RefSeq" id="WP_036959911.1">
    <property type="nucleotide sequence ID" value="NZ_JALD01000010.1"/>
</dbReference>
<dbReference type="PROSITE" id="PS50850">
    <property type="entry name" value="MFS"/>
    <property type="match status" value="1"/>
</dbReference>
<protein>
    <submittedName>
        <fullName evidence="10">Transporter, major facilitator domain protein</fullName>
    </submittedName>
</protein>
<dbReference type="Proteomes" id="UP000022311">
    <property type="component" value="Unassembled WGS sequence"/>
</dbReference>
<evidence type="ECO:0000256" key="7">
    <source>
        <dbReference type="ARBA" id="ARBA00023136"/>
    </source>
</evidence>
<dbReference type="Gene3D" id="1.20.1250.20">
    <property type="entry name" value="MFS general substrate transporter like domains"/>
    <property type="match status" value="1"/>
</dbReference>
<accession>A0AAV3MAN5</accession>
<feature type="transmembrane region" description="Helical" evidence="8">
    <location>
        <begin position="252"/>
        <end position="272"/>
    </location>
</feature>
<keyword evidence="6 8" id="KW-1133">Transmembrane helix</keyword>
<gene>
    <name evidence="10" type="ORF">HMPREF1563_2420</name>
</gene>
<feature type="transmembrane region" description="Helical" evidence="8">
    <location>
        <begin position="306"/>
        <end position="331"/>
    </location>
</feature>
<dbReference type="SUPFAM" id="SSF103473">
    <property type="entry name" value="MFS general substrate transporter"/>
    <property type="match status" value="1"/>
</dbReference>
<evidence type="ECO:0000313" key="11">
    <source>
        <dbReference type="Proteomes" id="UP000022311"/>
    </source>
</evidence>
<dbReference type="Pfam" id="PF07690">
    <property type="entry name" value="MFS_1"/>
    <property type="match status" value="1"/>
</dbReference>
<keyword evidence="5" id="KW-0769">Symport</keyword>
<evidence type="ECO:0000313" key="10">
    <source>
        <dbReference type="EMBL" id="EUD12652.1"/>
    </source>
</evidence>
<dbReference type="GO" id="GO:0015293">
    <property type="term" value="F:symporter activity"/>
    <property type="evidence" value="ECO:0007669"/>
    <property type="project" value="UniProtKB-KW"/>
</dbReference>
<feature type="transmembrane region" description="Helical" evidence="8">
    <location>
        <begin position="44"/>
        <end position="64"/>
    </location>
</feature>
<feature type="transmembrane region" description="Helical" evidence="8">
    <location>
        <begin position="76"/>
        <end position="95"/>
    </location>
</feature>
<feature type="transmembrane region" description="Helical" evidence="8">
    <location>
        <begin position="101"/>
        <end position="120"/>
    </location>
</feature>
<keyword evidence="3" id="KW-1003">Cell membrane</keyword>
<feature type="transmembrane region" description="Helical" evidence="8">
    <location>
        <begin position="369"/>
        <end position="388"/>
    </location>
</feature>
<dbReference type="AlphaFoldDB" id="A0AAV3MAN5"/>
<feature type="transmembrane region" description="Helical" evidence="8">
    <location>
        <begin position="12"/>
        <end position="32"/>
    </location>
</feature>
<dbReference type="InterPro" id="IPR020846">
    <property type="entry name" value="MFS_dom"/>
</dbReference>
<feature type="transmembrane region" description="Helical" evidence="8">
    <location>
        <begin position="215"/>
        <end position="232"/>
    </location>
</feature>
<evidence type="ECO:0000256" key="4">
    <source>
        <dbReference type="ARBA" id="ARBA00022692"/>
    </source>
</evidence>
<keyword evidence="4 8" id="KW-0812">Transmembrane</keyword>
<keyword evidence="2" id="KW-0813">Transport</keyword>
<name>A0AAV3MAN5_9GAMM</name>
<keyword evidence="7 8" id="KW-0472">Membrane</keyword>
<evidence type="ECO:0000256" key="8">
    <source>
        <dbReference type="SAM" id="Phobius"/>
    </source>
</evidence>
<dbReference type="InterPro" id="IPR036259">
    <property type="entry name" value="MFS_trans_sf"/>
</dbReference>
<dbReference type="PANTHER" id="PTHR43528">
    <property type="entry name" value="ALPHA-KETOGLUTARATE PERMEASE"/>
    <property type="match status" value="1"/>
</dbReference>
<reference evidence="10 11" key="1">
    <citation type="submission" date="2014-01" db="EMBL/GenBank/DDBJ databases">
        <authorList>
            <person name="Durkin A.S."/>
            <person name="McCorrison J."/>
            <person name="Torralba M."/>
            <person name="Gillis M."/>
            <person name="Haft D.H."/>
            <person name="Methe B."/>
            <person name="Sutton G."/>
            <person name="Nelson K.E."/>
        </authorList>
    </citation>
    <scope>NUCLEOTIDE SEQUENCE [LARGE SCALE GENOMIC DNA]</scope>
    <source>
        <strain evidence="10 11">205/92</strain>
    </source>
</reference>
<evidence type="ECO:0000256" key="3">
    <source>
        <dbReference type="ARBA" id="ARBA00022475"/>
    </source>
</evidence>
<evidence type="ECO:0000259" key="9">
    <source>
        <dbReference type="PROSITE" id="PS50850"/>
    </source>
</evidence>
<dbReference type="PANTHER" id="PTHR43528:SF1">
    <property type="entry name" value="ALPHA-KETOGLUTARATE PERMEASE"/>
    <property type="match status" value="1"/>
</dbReference>
<evidence type="ECO:0000256" key="5">
    <source>
        <dbReference type="ARBA" id="ARBA00022847"/>
    </source>
</evidence>
<feature type="transmembrane region" description="Helical" evidence="8">
    <location>
        <begin position="281"/>
        <end position="300"/>
    </location>
</feature>